<gene>
    <name evidence="2" type="ORF">PFL1_05784</name>
</gene>
<protein>
    <submittedName>
        <fullName evidence="2">Uncharacterized protein</fullName>
    </submittedName>
</protein>
<dbReference type="GeneID" id="19319869"/>
<dbReference type="Proteomes" id="UP000053664">
    <property type="component" value="Unassembled WGS sequence"/>
</dbReference>
<evidence type="ECO:0000313" key="3">
    <source>
        <dbReference type="Proteomes" id="UP000053664"/>
    </source>
</evidence>
<dbReference type="AlphaFoldDB" id="A0A061H875"/>
<organism evidence="2 3">
    <name type="scientific">Pseudozyma flocculosa PF-1</name>
    <dbReference type="NCBI Taxonomy" id="1277687"/>
    <lineage>
        <taxon>Eukaryota</taxon>
        <taxon>Fungi</taxon>
        <taxon>Dikarya</taxon>
        <taxon>Basidiomycota</taxon>
        <taxon>Ustilaginomycotina</taxon>
        <taxon>Ustilaginomycetes</taxon>
        <taxon>Ustilaginales</taxon>
        <taxon>Ustilaginaceae</taxon>
        <taxon>Pseudozyma</taxon>
    </lineage>
</organism>
<dbReference type="KEGG" id="pfp:PFL1_05784"/>
<name>A0A061H875_9BASI</name>
<dbReference type="RefSeq" id="XP_007881509.1">
    <property type="nucleotide sequence ID" value="XM_007883318.1"/>
</dbReference>
<dbReference type="EMBL" id="KE361643">
    <property type="protein sequence ID" value="EPQ26806.1"/>
    <property type="molecule type" value="Genomic_DNA"/>
</dbReference>
<feature type="chain" id="PRO_5001599537" evidence="1">
    <location>
        <begin position="22"/>
        <end position="138"/>
    </location>
</feature>
<sequence>MKLSLALLPIAVVLLAGSSSALVPPTLPTADGNPVRQVRLVGSREASGLGTLKLYESYDAGQLFCLATSLGPGSWRLQDRGQDVTLQPHPIGDCARVGNDAKKKAAFQLLQSGKFRPREFSIIVGGRLPFYLEPPSQG</sequence>
<evidence type="ECO:0000313" key="2">
    <source>
        <dbReference type="EMBL" id="EPQ26806.1"/>
    </source>
</evidence>
<evidence type="ECO:0000256" key="1">
    <source>
        <dbReference type="SAM" id="SignalP"/>
    </source>
</evidence>
<feature type="signal peptide" evidence="1">
    <location>
        <begin position="1"/>
        <end position="21"/>
    </location>
</feature>
<keyword evidence="1" id="KW-0732">Signal</keyword>
<reference evidence="2 3" key="1">
    <citation type="journal article" date="2013" name="Plant Cell">
        <title>The transition from a phytopathogenic smut ancestor to an anamorphic biocontrol agent deciphered by comparative whole-genome analysis.</title>
        <authorList>
            <person name="Lefebvre F."/>
            <person name="Joly D.L."/>
            <person name="Labbe C."/>
            <person name="Teichmann B."/>
            <person name="Linning R."/>
            <person name="Belzile F."/>
            <person name="Bakkeren G."/>
            <person name="Belanger R.R."/>
        </authorList>
    </citation>
    <scope>NUCLEOTIDE SEQUENCE [LARGE SCALE GENOMIC DNA]</scope>
    <source>
        <strain evidence="2 3">PF-1</strain>
    </source>
</reference>
<accession>A0A061H875</accession>
<dbReference type="HOGENOM" id="CLU_1856162_0_0_1"/>
<proteinExistence type="predicted"/>